<name>A0A7D7RMM5_PLAMR</name>
<dbReference type="AlphaFoldDB" id="A0A7D7RMM5"/>
<feature type="signal peptide" evidence="1">
    <location>
        <begin position="1"/>
        <end position="22"/>
    </location>
</feature>
<dbReference type="RefSeq" id="WP_182091749.1">
    <property type="nucleotide sequence ID" value="NZ_CP059540.1"/>
</dbReference>
<accession>A0A7D7RMM5</accession>
<keyword evidence="3" id="KW-1185">Reference proteome</keyword>
<sequence>MKRFLMRLSVLLSLLVLTGCLAEDYDVGVPRAYLHADDRLRSGPMQLTEANVTWSSSSGHVTETIQDIEEFGLSQETTTVSLNQPAYLEFEENEENGGDIWTNPEITASLWKDGEETKLELTDAREFRFPQSEGNYALAVEFIDRDNTAQYAGNIVIEETPAQKAGELPKYTFMEMPSITKVNSEDPSGVVFDHIYSEVCWNDCSFNSGYDISDVHAGDVEEGDSIVVDWGMMEPQPSEVVLIEIDSDGEEVSEEIGSSDSSSITIDIVEQDFGKQYAIQYLWQDGEKLIGQSSLNFKLK</sequence>
<protein>
    <recommendedName>
        <fullName evidence="4">Intracellular proteinase inhibitor BsuPI domain-containing protein</fullName>
    </recommendedName>
</protein>
<gene>
    <name evidence="2" type="ORF">H1Q58_12705</name>
</gene>
<keyword evidence="1" id="KW-0732">Signal</keyword>
<organism evidence="2 3">
    <name type="scientific">Planococcus maritimus</name>
    <dbReference type="NCBI Taxonomy" id="192421"/>
    <lineage>
        <taxon>Bacteria</taxon>
        <taxon>Bacillati</taxon>
        <taxon>Bacillota</taxon>
        <taxon>Bacilli</taxon>
        <taxon>Bacillales</taxon>
        <taxon>Caryophanaceae</taxon>
        <taxon>Planococcus</taxon>
    </lineage>
</organism>
<evidence type="ECO:0000313" key="2">
    <source>
        <dbReference type="EMBL" id="QMT16819.1"/>
    </source>
</evidence>
<reference evidence="2 3" key="1">
    <citation type="submission" date="2020-07" db="EMBL/GenBank/DDBJ databases">
        <title>Screening of a cold-adapted Planococcus bacterium producing protease in traditional shrimp paste and protease identification by genome sequencing.</title>
        <authorList>
            <person name="Gao R."/>
            <person name="Leng W."/>
            <person name="Chu Q."/>
            <person name="Wu X."/>
            <person name="Liu H."/>
            <person name="Li X."/>
        </authorList>
    </citation>
    <scope>NUCLEOTIDE SEQUENCE [LARGE SCALE GENOMIC DNA]</scope>
    <source>
        <strain evidence="2 3">XJ11</strain>
    </source>
</reference>
<evidence type="ECO:0008006" key="4">
    <source>
        <dbReference type="Google" id="ProtNLM"/>
    </source>
</evidence>
<evidence type="ECO:0000313" key="3">
    <source>
        <dbReference type="Proteomes" id="UP000514716"/>
    </source>
</evidence>
<dbReference type="EMBL" id="CP059540">
    <property type="protein sequence ID" value="QMT16819.1"/>
    <property type="molecule type" value="Genomic_DNA"/>
</dbReference>
<feature type="chain" id="PRO_5027788507" description="Intracellular proteinase inhibitor BsuPI domain-containing protein" evidence="1">
    <location>
        <begin position="23"/>
        <end position="300"/>
    </location>
</feature>
<dbReference type="PROSITE" id="PS51257">
    <property type="entry name" value="PROKAR_LIPOPROTEIN"/>
    <property type="match status" value="1"/>
</dbReference>
<proteinExistence type="predicted"/>
<dbReference type="KEGG" id="pdec:H1Q58_12705"/>
<evidence type="ECO:0000256" key="1">
    <source>
        <dbReference type="SAM" id="SignalP"/>
    </source>
</evidence>
<dbReference type="Proteomes" id="UP000514716">
    <property type="component" value="Chromosome"/>
</dbReference>